<sequence length="630" mass="71702">MPTNPADTSPPHPSGSSTSDDCPDPTQSRQIGADNTDVTLDAADSIEEEQPTADSARSTTKSGNPQDQTQSTPYSHLRTTEELKQAYLQRWERWISIWKPDETNNLTPEVFLLKRFFETYQQCAENSCGASFRRITKIKEERATRGPKLTHDDLRTLLEDDTELTILIAEKICPHAICRLGLIFDIDPEFWADYLGGTERSKRESVDAWLQHLPSMRSASEGSGRSFRGEGTHFQSIVAREVSFKNQSRDIDWKQIGLSDGNAHSGAWRTSESIASRKTTILPPRQRQDDDQKWPAVAFFYQSVSIFWYSSKGKSLGIIAVDPVERLPNALTLARPDATLSPNIYLDLSAYNYTTHWRARGHPTAQSFSDRIISEIWWKLPEFKQEAFREDTLKAVRSVLLNQWTLVHGYISRDLHSIQNKLEGVIPDFKLLQTLLKDLFLHRQHCIEYTRMIEKTPGVSEQDLEHFQKVFKETLDTIERQVNLLTTLVSINETQQSIEESHGVGRLTRIATIYLPFSTVATVLAMPGSFAPGASMFWVYWVASTVLAILIIALLPFYEWAKSFVTDKRWGISGRYRKRRSQGKEGGPNNMAREKKKEQARGGDGFLRRVRLRKKQKSSADIEAEPITSS</sequence>
<feature type="transmembrane region" description="Helical" evidence="2">
    <location>
        <begin position="537"/>
        <end position="558"/>
    </location>
</feature>
<keyword evidence="4" id="KW-1185">Reference proteome</keyword>
<organism evidence="3 4">
    <name type="scientific">Byssothecium circinans</name>
    <dbReference type="NCBI Taxonomy" id="147558"/>
    <lineage>
        <taxon>Eukaryota</taxon>
        <taxon>Fungi</taxon>
        <taxon>Dikarya</taxon>
        <taxon>Ascomycota</taxon>
        <taxon>Pezizomycotina</taxon>
        <taxon>Dothideomycetes</taxon>
        <taxon>Pleosporomycetidae</taxon>
        <taxon>Pleosporales</taxon>
        <taxon>Massarineae</taxon>
        <taxon>Massarinaceae</taxon>
        <taxon>Byssothecium</taxon>
    </lineage>
</organism>
<keyword evidence="2" id="KW-1133">Transmembrane helix</keyword>
<evidence type="ECO:0000256" key="1">
    <source>
        <dbReference type="SAM" id="MobiDB-lite"/>
    </source>
</evidence>
<dbReference type="EMBL" id="ML977003">
    <property type="protein sequence ID" value="KAF1953557.1"/>
    <property type="molecule type" value="Genomic_DNA"/>
</dbReference>
<evidence type="ECO:0000313" key="4">
    <source>
        <dbReference type="Proteomes" id="UP000800035"/>
    </source>
</evidence>
<feature type="compositionally biased region" description="Basic and acidic residues" evidence="1">
    <location>
        <begin position="592"/>
        <end position="601"/>
    </location>
</feature>
<proteinExistence type="predicted"/>
<feature type="compositionally biased region" description="Polar residues" evidence="1">
    <location>
        <begin position="52"/>
        <end position="74"/>
    </location>
</feature>
<keyword evidence="2" id="KW-0472">Membrane</keyword>
<dbReference type="OrthoDB" id="5428055at2759"/>
<evidence type="ECO:0008006" key="5">
    <source>
        <dbReference type="Google" id="ProtNLM"/>
    </source>
</evidence>
<gene>
    <name evidence="3" type="ORF">CC80DRAFT_141321</name>
</gene>
<name>A0A6A5TX74_9PLEO</name>
<protein>
    <recommendedName>
        <fullName evidence="5">Cora-domain-containing protein</fullName>
    </recommendedName>
</protein>
<keyword evidence="2" id="KW-0812">Transmembrane</keyword>
<reference evidence="3" key="1">
    <citation type="journal article" date="2020" name="Stud. Mycol.">
        <title>101 Dothideomycetes genomes: a test case for predicting lifestyles and emergence of pathogens.</title>
        <authorList>
            <person name="Haridas S."/>
            <person name="Albert R."/>
            <person name="Binder M."/>
            <person name="Bloem J."/>
            <person name="Labutti K."/>
            <person name="Salamov A."/>
            <person name="Andreopoulos B."/>
            <person name="Baker S."/>
            <person name="Barry K."/>
            <person name="Bills G."/>
            <person name="Bluhm B."/>
            <person name="Cannon C."/>
            <person name="Castanera R."/>
            <person name="Culley D."/>
            <person name="Daum C."/>
            <person name="Ezra D."/>
            <person name="Gonzalez J."/>
            <person name="Henrissat B."/>
            <person name="Kuo A."/>
            <person name="Liang C."/>
            <person name="Lipzen A."/>
            <person name="Lutzoni F."/>
            <person name="Magnuson J."/>
            <person name="Mondo S."/>
            <person name="Nolan M."/>
            <person name="Ohm R."/>
            <person name="Pangilinan J."/>
            <person name="Park H.-J."/>
            <person name="Ramirez L."/>
            <person name="Alfaro M."/>
            <person name="Sun H."/>
            <person name="Tritt A."/>
            <person name="Yoshinaga Y."/>
            <person name="Zwiers L.-H."/>
            <person name="Turgeon B."/>
            <person name="Goodwin S."/>
            <person name="Spatafora J."/>
            <person name="Crous P."/>
            <person name="Grigoriev I."/>
        </authorList>
    </citation>
    <scope>NUCLEOTIDE SEQUENCE</scope>
    <source>
        <strain evidence="3">CBS 675.92</strain>
    </source>
</reference>
<evidence type="ECO:0000313" key="3">
    <source>
        <dbReference type="EMBL" id="KAF1953557.1"/>
    </source>
</evidence>
<dbReference type="Proteomes" id="UP000800035">
    <property type="component" value="Unassembled WGS sequence"/>
</dbReference>
<accession>A0A6A5TX74</accession>
<feature type="region of interest" description="Disordered" evidence="1">
    <location>
        <begin position="1"/>
        <end position="78"/>
    </location>
</feature>
<dbReference type="AlphaFoldDB" id="A0A6A5TX74"/>
<feature type="region of interest" description="Disordered" evidence="1">
    <location>
        <begin position="576"/>
        <end position="606"/>
    </location>
</feature>
<evidence type="ECO:0000256" key="2">
    <source>
        <dbReference type="SAM" id="Phobius"/>
    </source>
</evidence>
<dbReference type="Gene3D" id="1.20.58.340">
    <property type="entry name" value="Magnesium transport protein CorA, transmembrane region"/>
    <property type="match status" value="1"/>
</dbReference>